<name>A0A5D3B311_9TREE</name>
<feature type="compositionally biased region" description="Polar residues" evidence="6">
    <location>
        <begin position="51"/>
        <end position="70"/>
    </location>
</feature>
<dbReference type="EMBL" id="NIDF01000018">
    <property type="protein sequence ID" value="TYJ56939.1"/>
    <property type="molecule type" value="Genomic_DNA"/>
</dbReference>
<dbReference type="SMART" id="SM00233">
    <property type="entry name" value="PH"/>
    <property type="match status" value="1"/>
</dbReference>
<feature type="domain" description="Arf-GAP" evidence="8">
    <location>
        <begin position="1022"/>
        <end position="1146"/>
    </location>
</feature>
<feature type="region of interest" description="Disordered" evidence="6">
    <location>
        <begin position="622"/>
        <end position="681"/>
    </location>
</feature>
<sequence length="1151" mass="124169">MAQLPLASPPPFPLPRQPSPLSFSSVSEDQGPSPLPSPALGGGSEFASRLRQPSGSSHHSTPRVSSGTIPTTASQNAQLESLLPIKPVPDSLLFKHTLSALDSSASTFKRLSKTVLAYAAVAQTLSEQLEKAEDDLFGAVGELGRWLEIGYDIQIKGEKSGIWEDDGIRKINKEKRRRERVETEVRVEQGLKDVKAHLKRRGLAGGGAQNKYETNAKQFYHATSVYLAPQSPPPPSTHTQQASASSTASHPAYDQAQAVRLAQWDLTRYTHHSMLLSAAPPSSEELLNLLVGLYGWAGAIVGEHPTAVLEGIDENSSTMIRRSSQSRPEQLRRSSTPVQTPQHLKTSLSSCLSQLASARSDLLAAWAQREEQTRLLQDEAYKRQTELDLWQDNSSNVKVGEGLELGLSHGSGNAMASVSSSGVEYKKPKKTKLGRSMGGRLREFLSPSSSSHSLASGSTTTLASNMDRSSRASFDGARREMKGEPIHRSSTIGLDKLSTHKETPDHHIKSTPTLVATKSPPTPTSILPSASSHDTNTSSMPTHSASAHAAASMPPPPPPKTTARPLMTTRHSVHMPGADYIAPFITTMSSPTDYDASIKLPSPFESSPDLRLGISSEKLRHSMDSSRPLNFGPSPTPSLTQPEQSAIGLGHPTGASIGVGGVGGLGAGGDEDEQREEAGRKKEGVLWGMGTWEGLNKGAGGKGKWEKYWVVLDHSSIFEYRDDGSSGPPGGAHAAIDLKFASVREGRGTDRRFVFEIVTPSQGRRLYQATSDQEMKQWLYAICNAIESCINGTSTVRTIDQTKGRGPSGAYDDHALPTRSKYNLAFSGRSMGLGLIPNGRKSMPPTPVERDTAEPRTRKTSLKKVLKSSGERFSTAMAGGSGSSEHPEKSKRNSFGGLEISRPVFGKGINRQSMPPSAPETASRHAEFSQSQLLPPISTPPGVKSSWADGEIEKRVLEMSGLGLGSSPTTATRLAPGESPTSAKRRVKSEAVRKHSQKHQQGGEGMTRSKSDDGQFEEADEKRVLRKIAAEEGNSRCADCGGGMKSSRWATISLHGKPIVLFLCIRCIGIHRSLGTHISKTRSVDMDNWTLEQVASAREWGNIRANTVWEALLEGGHRPASGDEMKAFVKNKYSDGKWLKDEDRARFGFSS</sequence>
<evidence type="ECO:0000256" key="1">
    <source>
        <dbReference type="ARBA" id="ARBA00022468"/>
    </source>
</evidence>
<feature type="region of interest" description="Disordered" evidence="6">
    <location>
        <begin position="962"/>
        <end position="1021"/>
    </location>
</feature>
<keyword evidence="4" id="KW-0862">Zinc</keyword>
<evidence type="ECO:0008006" key="11">
    <source>
        <dbReference type="Google" id="ProtNLM"/>
    </source>
</evidence>
<dbReference type="InterPro" id="IPR045258">
    <property type="entry name" value="ACAP1/2/3-like"/>
</dbReference>
<evidence type="ECO:0000259" key="8">
    <source>
        <dbReference type="PROSITE" id="PS50115"/>
    </source>
</evidence>
<feature type="compositionally biased region" description="Basic and acidic residues" evidence="6">
    <location>
        <begin position="848"/>
        <end position="857"/>
    </location>
</feature>
<dbReference type="PRINTS" id="PR00405">
    <property type="entry name" value="REVINTRACTNG"/>
</dbReference>
<keyword evidence="1" id="KW-0343">GTPase activation</keyword>
<evidence type="ECO:0000313" key="9">
    <source>
        <dbReference type="EMBL" id="TYJ56939.1"/>
    </source>
</evidence>
<dbReference type="Pfam" id="PF00169">
    <property type="entry name" value="PH"/>
    <property type="match status" value="1"/>
</dbReference>
<evidence type="ECO:0000256" key="3">
    <source>
        <dbReference type="ARBA" id="ARBA00022771"/>
    </source>
</evidence>
<dbReference type="GO" id="GO:0005096">
    <property type="term" value="F:GTPase activator activity"/>
    <property type="evidence" value="ECO:0007669"/>
    <property type="project" value="UniProtKB-KW"/>
</dbReference>
<feature type="region of interest" description="Disordered" evidence="6">
    <location>
        <begin position="317"/>
        <end position="341"/>
    </location>
</feature>
<dbReference type="AlphaFoldDB" id="A0A5D3B311"/>
<dbReference type="Gene3D" id="2.30.29.30">
    <property type="entry name" value="Pleckstrin-homology domain (PH domain)/Phosphotyrosine-binding domain (PTB)"/>
    <property type="match status" value="1"/>
</dbReference>
<feature type="compositionally biased region" description="Pro residues" evidence="6">
    <location>
        <begin position="7"/>
        <end position="18"/>
    </location>
</feature>
<comment type="caution">
    <text evidence="9">The sequence shown here is derived from an EMBL/GenBank/DDBJ whole genome shotgun (WGS) entry which is preliminary data.</text>
</comment>
<dbReference type="Pfam" id="PF01412">
    <property type="entry name" value="ArfGap"/>
    <property type="match status" value="1"/>
</dbReference>
<dbReference type="PROSITE" id="PS50115">
    <property type="entry name" value="ARFGAP"/>
    <property type="match status" value="1"/>
</dbReference>
<dbReference type="FunFam" id="1.10.220.150:FF:000009">
    <property type="entry name" value="stromal membrane-associated protein 1 isoform X1"/>
    <property type="match status" value="1"/>
</dbReference>
<dbReference type="PROSITE" id="PS50003">
    <property type="entry name" value="PH_DOMAIN"/>
    <property type="match status" value="1"/>
</dbReference>
<evidence type="ECO:0000259" key="7">
    <source>
        <dbReference type="PROSITE" id="PS50003"/>
    </source>
</evidence>
<gene>
    <name evidence="9" type="ORF">B9479_002384</name>
</gene>
<feature type="compositionally biased region" description="Low complexity" evidence="6">
    <location>
        <begin position="445"/>
        <end position="464"/>
    </location>
</feature>
<dbReference type="Proteomes" id="UP000322245">
    <property type="component" value="Unassembled WGS sequence"/>
</dbReference>
<evidence type="ECO:0000256" key="4">
    <source>
        <dbReference type="ARBA" id="ARBA00022833"/>
    </source>
</evidence>
<dbReference type="GO" id="GO:0008270">
    <property type="term" value="F:zinc ion binding"/>
    <property type="evidence" value="ECO:0007669"/>
    <property type="project" value="UniProtKB-KW"/>
</dbReference>
<dbReference type="InterPro" id="IPR037278">
    <property type="entry name" value="ARFGAP/RecO"/>
</dbReference>
<feature type="compositionally biased region" description="Basic and acidic residues" evidence="6">
    <location>
        <begin position="476"/>
        <end position="487"/>
    </location>
</feature>
<feature type="region of interest" description="Disordered" evidence="6">
    <location>
        <begin position="226"/>
        <end position="252"/>
    </location>
</feature>
<dbReference type="PANTHER" id="PTHR23180:SF160">
    <property type="entry name" value="ADP-RIBOSYLATION FACTOR GTPASE-ACTIVATING PROTEIN EFFECTOR PROTEIN 1"/>
    <property type="match status" value="1"/>
</dbReference>
<dbReference type="InterPro" id="IPR038508">
    <property type="entry name" value="ArfGAP_dom_sf"/>
</dbReference>
<feature type="compositionally biased region" description="Gly residues" evidence="6">
    <location>
        <begin position="657"/>
        <end position="668"/>
    </location>
</feature>
<accession>A0A5D3B311</accession>
<dbReference type="FunFam" id="2.30.29.30:FF:000252">
    <property type="entry name" value="ARF GTPase activator (Csx2)"/>
    <property type="match status" value="1"/>
</dbReference>
<keyword evidence="3 5" id="KW-0863">Zinc-finger</keyword>
<feature type="region of interest" description="Disordered" evidence="6">
    <location>
        <begin position="833"/>
        <end position="946"/>
    </location>
</feature>
<proteinExistence type="predicted"/>
<evidence type="ECO:0000256" key="6">
    <source>
        <dbReference type="SAM" id="MobiDB-lite"/>
    </source>
</evidence>
<evidence type="ECO:0000313" key="10">
    <source>
        <dbReference type="Proteomes" id="UP000322245"/>
    </source>
</evidence>
<dbReference type="SUPFAM" id="SSF50729">
    <property type="entry name" value="PH domain-like"/>
    <property type="match status" value="1"/>
</dbReference>
<feature type="compositionally biased region" description="Low complexity" evidence="6">
    <location>
        <begin position="537"/>
        <end position="552"/>
    </location>
</feature>
<feature type="compositionally biased region" description="Basic and acidic residues" evidence="6">
    <location>
        <begin position="497"/>
        <end position="508"/>
    </location>
</feature>
<dbReference type="CDD" id="cd08204">
    <property type="entry name" value="ArfGap"/>
    <property type="match status" value="1"/>
</dbReference>
<dbReference type="SUPFAM" id="SSF57863">
    <property type="entry name" value="ArfGap/RecO-like zinc finger"/>
    <property type="match status" value="1"/>
</dbReference>
<protein>
    <recommendedName>
        <fullName evidence="11">Arf-GAP domain-containing protein</fullName>
    </recommendedName>
</protein>
<dbReference type="InterPro" id="IPR001849">
    <property type="entry name" value="PH_domain"/>
</dbReference>
<feature type="region of interest" description="Disordered" evidence="6">
    <location>
        <begin position="1"/>
        <end position="70"/>
    </location>
</feature>
<organism evidence="9 10">
    <name type="scientific">Cryptococcus floricola</name>
    <dbReference type="NCBI Taxonomy" id="2591691"/>
    <lineage>
        <taxon>Eukaryota</taxon>
        <taxon>Fungi</taxon>
        <taxon>Dikarya</taxon>
        <taxon>Basidiomycota</taxon>
        <taxon>Agaricomycotina</taxon>
        <taxon>Tremellomycetes</taxon>
        <taxon>Tremellales</taxon>
        <taxon>Cryptococcaceae</taxon>
        <taxon>Cryptococcus</taxon>
    </lineage>
</organism>
<keyword evidence="2" id="KW-0479">Metal-binding</keyword>
<reference evidence="9 10" key="1">
    <citation type="submission" date="2017-05" db="EMBL/GenBank/DDBJ databases">
        <title>The Genome Sequence of Tsuchiyaea wingfieldii DSM 27421.</title>
        <authorList>
            <person name="Cuomo C."/>
            <person name="Passer A."/>
            <person name="Billmyre B."/>
            <person name="Heitman J."/>
        </authorList>
    </citation>
    <scope>NUCLEOTIDE SEQUENCE [LARGE SCALE GENOMIC DNA]</scope>
    <source>
        <strain evidence="9 10">DSM 27421</strain>
    </source>
</reference>
<evidence type="ECO:0000256" key="2">
    <source>
        <dbReference type="ARBA" id="ARBA00022723"/>
    </source>
</evidence>
<feature type="region of interest" description="Disordered" evidence="6">
    <location>
        <begin position="418"/>
        <end position="563"/>
    </location>
</feature>
<feature type="compositionally biased region" description="Low complexity" evidence="6">
    <location>
        <begin position="237"/>
        <end position="252"/>
    </location>
</feature>
<dbReference type="SMART" id="SM00105">
    <property type="entry name" value="ArfGap"/>
    <property type="match status" value="1"/>
</dbReference>
<dbReference type="InterPro" id="IPR011993">
    <property type="entry name" value="PH-like_dom_sf"/>
</dbReference>
<dbReference type="Gene3D" id="1.10.220.150">
    <property type="entry name" value="Arf GTPase activating protein"/>
    <property type="match status" value="1"/>
</dbReference>
<feature type="compositionally biased region" description="Polar residues" evidence="6">
    <location>
        <begin position="524"/>
        <end position="536"/>
    </location>
</feature>
<dbReference type="PANTHER" id="PTHR23180">
    <property type="entry name" value="CENTAURIN/ARF"/>
    <property type="match status" value="1"/>
</dbReference>
<keyword evidence="10" id="KW-1185">Reference proteome</keyword>
<dbReference type="InterPro" id="IPR001164">
    <property type="entry name" value="ArfGAP_dom"/>
</dbReference>
<feature type="domain" description="PH" evidence="7">
    <location>
        <begin position="679"/>
        <end position="787"/>
    </location>
</feature>
<evidence type="ECO:0000256" key="5">
    <source>
        <dbReference type="PROSITE-ProRule" id="PRU00288"/>
    </source>
</evidence>